<dbReference type="GO" id="GO:0000036">
    <property type="term" value="F:acyl carrier activity"/>
    <property type="evidence" value="ECO:0007669"/>
    <property type="project" value="UniProtKB-UniRule"/>
</dbReference>
<gene>
    <name evidence="7" type="primary">acpP</name>
    <name evidence="11" type="ORF">HMPREF9708_00051</name>
</gene>
<evidence type="ECO:0000313" key="12">
    <source>
        <dbReference type="Proteomes" id="UP000006190"/>
    </source>
</evidence>
<evidence type="ECO:0000256" key="1">
    <source>
        <dbReference type="ARBA" id="ARBA00022450"/>
    </source>
</evidence>
<feature type="modified residue" description="O-(pantetheine 4'-phosphoryl)serine" evidence="7">
    <location>
        <position position="35"/>
    </location>
</feature>
<keyword evidence="3 7" id="KW-0597">Phosphoprotein</keyword>
<comment type="subcellular location">
    <subcellularLocation>
        <location evidence="7">Cytoplasm</location>
    </subcellularLocation>
</comment>
<evidence type="ECO:0000256" key="2">
    <source>
        <dbReference type="ARBA" id="ARBA00022516"/>
    </source>
</evidence>
<keyword evidence="2 7" id="KW-0444">Lipid biosynthesis</keyword>
<dbReference type="GO" id="GO:0016020">
    <property type="term" value="C:membrane"/>
    <property type="evidence" value="ECO:0007669"/>
    <property type="project" value="GOC"/>
</dbReference>
<keyword evidence="6 7" id="KW-0275">Fatty acid biosynthesis</keyword>
<dbReference type="NCBIfam" id="TIGR00517">
    <property type="entry name" value="acyl_carrier"/>
    <property type="match status" value="1"/>
</dbReference>
<dbReference type="PROSITE" id="PS50075">
    <property type="entry name" value="CARRIER"/>
    <property type="match status" value="1"/>
</dbReference>
<dbReference type="STRING" id="883113.HMPREF9708_00051"/>
<dbReference type="GO" id="GO:0009245">
    <property type="term" value="P:lipid A biosynthetic process"/>
    <property type="evidence" value="ECO:0007669"/>
    <property type="project" value="TreeGrafter"/>
</dbReference>
<evidence type="ECO:0000256" key="7">
    <source>
        <dbReference type="HAMAP-Rule" id="MF_01217"/>
    </source>
</evidence>
<keyword evidence="12" id="KW-1185">Reference proteome</keyword>
<reference evidence="11 12" key="1">
    <citation type="submission" date="2012-01" db="EMBL/GenBank/DDBJ databases">
        <title>The Genome Sequence of Facklamia languida CCUG 37842.</title>
        <authorList>
            <consortium name="The Broad Institute Genome Sequencing Platform"/>
            <person name="Earl A."/>
            <person name="Ward D."/>
            <person name="Feldgarden M."/>
            <person name="Gevers D."/>
            <person name="Huys G."/>
            <person name="Young S.K."/>
            <person name="Zeng Q."/>
            <person name="Gargeya S."/>
            <person name="Fitzgerald M."/>
            <person name="Haas B."/>
            <person name="Abouelleil A."/>
            <person name="Alvarado L."/>
            <person name="Arachchi H.M."/>
            <person name="Berlin A."/>
            <person name="Chapman S.B."/>
            <person name="Gearin G."/>
            <person name="Goldberg J."/>
            <person name="Griggs A."/>
            <person name="Gujja S."/>
            <person name="Hansen M."/>
            <person name="Heiman D."/>
            <person name="Howarth C."/>
            <person name="Larimer J."/>
            <person name="Lui A."/>
            <person name="MacDonald P.J.P."/>
            <person name="McCowen C."/>
            <person name="Montmayeur A."/>
            <person name="Murphy C."/>
            <person name="Neiman D."/>
            <person name="Pearson M."/>
            <person name="Priest M."/>
            <person name="Roberts A."/>
            <person name="Saif S."/>
            <person name="Shea T."/>
            <person name="Sisk P."/>
            <person name="Stolte C."/>
            <person name="Sykes S."/>
            <person name="Wortman J."/>
            <person name="Nusbaum C."/>
            <person name="Birren B."/>
        </authorList>
    </citation>
    <scope>NUCLEOTIDE SEQUENCE [LARGE SCALE GENOMIC DNA]</scope>
    <source>
        <strain evidence="11 12">CCUG 37842</strain>
    </source>
</reference>
<dbReference type="HOGENOM" id="CLU_108696_5_1_9"/>
<evidence type="ECO:0000256" key="9">
    <source>
        <dbReference type="RuleBase" id="RU003545"/>
    </source>
</evidence>
<evidence type="ECO:0000256" key="4">
    <source>
        <dbReference type="ARBA" id="ARBA00022832"/>
    </source>
</evidence>
<dbReference type="InterPro" id="IPR009081">
    <property type="entry name" value="PP-bd_ACP"/>
</dbReference>
<dbReference type="UniPathway" id="UPA00094"/>
<dbReference type="Gene3D" id="1.10.1200.10">
    <property type="entry name" value="ACP-like"/>
    <property type="match status" value="1"/>
</dbReference>
<dbReference type="PATRIC" id="fig|883113.3.peg.52"/>
<dbReference type="PANTHER" id="PTHR20863:SF76">
    <property type="entry name" value="CARRIER DOMAIN-CONTAINING PROTEIN"/>
    <property type="match status" value="1"/>
</dbReference>
<dbReference type="GO" id="GO:0000035">
    <property type="term" value="F:acyl binding"/>
    <property type="evidence" value="ECO:0007669"/>
    <property type="project" value="TreeGrafter"/>
</dbReference>
<dbReference type="RefSeq" id="WP_006307907.1">
    <property type="nucleotide sequence ID" value="NZ_JH601133.1"/>
</dbReference>
<evidence type="ECO:0000259" key="10">
    <source>
        <dbReference type="PROSITE" id="PS50075"/>
    </source>
</evidence>
<dbReference type="HAMAP" id="MF_01217">
    <property type="entry name" value="Acyl_carrier"/>
    <property type="match status" value="1"/>
</dbReference>
<comment type="similarity">
    <text evidence="7">Belongs to the acyl carrier protein (ACP) family.</text>
</comment>
<keyword evidence="4 7" id="KW-0276">Fatty acid metabolism</keyword>
<comment type="pathway">
    <text evidence="7 9">Lipid metabolism; fatty acid biosynthesis.</text>
</comment>
<evidence type="ECO:0000256" key="6">
    <source>
        <dbReference type="ARBA" id="ARBA00023160"/>
    </source>
</evidence>
<evidence type="ECO:0000256" key="5">
    <source>
        <dbReference type="ARBA" id="ARBA00023098"/>
    </source>
</evidence>
<keyword evidence="1 7" id="KW-0596">Phosphopantetheine</keyword>
<dbReference type="NCBIfam" id="NF002150">
    <property type="entry name" value="PRK00982.1-4"/>
    <property type="match status" value="1"/>
</dbReference>
<dbReference type="NCBIfam" id="NF002148">
    <property type="entry name" value="PRK00982.1-2"/>
    <property type="match status" value="1"/>
</dbReference>
<evidence type="ECO:0000256" key="3">
    <source>
        <dbReference type="ARBA" id="ARBA00022553"/>
    </source>
</evidence>
<sequence>MNTFETVQKLIVDKFGVTKEDVTPQMTFDDLGADSLDVVEFVMEVEDQFGIEFEDDRIESLNNIQDAVAYIDELKGQ</sequence>
<proteinExistence type="inferred from homology"/>
<dbReference type="eggNOG" id="COG0236">
    <property type="taxonomic scope" value="Bacteria"/>
</dbReference>
<dbReference type="Pfam" id="PF00550">
    <property type="entry name" value="PP-binding"/>
    <property type="match status" value="1"/>
</dbReference>
<dbReference type="InterPro" id="IPR003231">
    <property type="entry name" value="ACP"/>
</dbReference>
<dbReference type="PANTHER" id="PTHR20863">
    <property type="entry name" value="ACYL CARRIER PROTEIN"/>
    <property type="match status" value="1"/>
</dbReference>
<dbReference type="EMBL" id="AGEG01000001">
    <property type="protein sequence ID" value="EHR38341.1"/>
    <property type="molecule type" value="Genomic_DNA"/>
</dbReference>
<comment type="caution">
    <text evidence="11">The sequence shown here is derived from an EMBL/GenBank/DDBJ whole genome shotgun (WGS) entry which is preliminary data.</text>
</comment>
<accession>H3NGR2</accession>
<dbReference type="GO" id="GO:0005829">
    <property type="term" value="C:cytosol"/>
    <property type="evidence" value="ECO:0007669"/>
    <property type="project" value="TreeGrafter"/>
</dbReference>
<evidence type="ECO:0000313" key="11">
    <source>
        <dbReference type="EMBL" id="EHR38341.1"/>
    </source>
</evidence>
<name>H3NGR2_9LACT</name>
<evidence type="ECO:0000256" key="8">
    <source>
        <dbReference type="NCBIfam" id="TIGR00517"/>
    </source>
</evidence>
<keyword evidence="5 7" id="KW-0443">Lipid metabolism</keyword>
<dbReference type="SUPFAM" id="SSF47336">
    <property type="entry name" value="ACP-like"/>
    <property type="match status" value="1"/>
</dbReference>
<comment type="function">
    <text evidence="7 9">Carrier of the growing fatty acid chain in fatty acid biosynthesis.</text>
</comment>
<feature type="domain" description="Carrier" evidence="10">
    <location>
        <begin position="1"/>
        <end position="75"/>
    </location>
</feature>
<dbReference type="AlphaFoldDB" id="H3NGR2"/>
<comment type="PTM">
    <text evidence="7">4'-phosphopantetheine is transferred from CoA to a specific serine of apo-ACP by AcpS. This modification is essential for activity because fatty acids are bound in thioester linkage to the sulfhydryl of the prosthetic group.</text>
</comment>
<dbReference type="InterPro" id="IPR036736">
    <property type="entry name" value="ACP-like_sf"/>
</dbReference>
<dbReference type="Proteomes" id="UP000006190">
    <property type="component" value="Unassembled WGS sequence"/>
</dbReference>
<keyword evidence="7" id="KW-0963">Cytoplasm</keyword>
<organism evidence="11 12">
    <name type="scientific">Facklamia languida CCUG 37842</name>
    <dbReference type="NCBI Taxonomy" id="883113"/>
    <lineage>
        <taxon>Bacteria</taxon>
        <taxon>Bacillati</taxon>
        <taxon>Bacillota</taxon>
        <taxon>Bacilli</taxon>
        <taxon>Lactobacillales</taxon>
        <taxon>Aerococcaceae</taxon>
        <taxon>Facklamia</taxon>
    </lineage>
</organism>
<dbReference type="OrthoDB" id="9804551at2"/>
<comment type="PTM">
    <text evidence="9">4'-phosphopantetheine is transferred from CoA to a specific serine of apo-ACP by acpS.</text>
</comment>
<protein>
    <recommendedName>
        <fullName evidence="7 8">Acyl carrier protein</fullName>
        <shortName evidence="7">ACP</shortName>
    </recommendedName>
</protein>